<evidence type="ECO:0000256" key="4">
    <source>
        <dbReference type="ARBA" id="ARBA00022989"/>
    </source>
</evidence>
<dbReference type="Pfam" id="PF07970">
    <property type="entry name" value="COPIIcoated_ERV"/>
    <property type="match status" value="1"/>
</dbReference>
<comment type="subcellular location">
    <subcellularLocation>
        <location evidence="1">Endoplasmic reticulum-Golgi intermediate compartment membrane</location>
        <topology evidence="1">Multi-pass membrane protein</topology>
    </subcellularLocation>
</comment>
<dbReference type="GO" id="GO:0033116">
    <property type="term" value="C:endoplasmic reticulum-Golgi intermediate compartment membrane"/>
    <property type="evidence" value="ECO:0007669"/>
    <property type="project" value="UniProtKB-SubCell"/>
</dbReference>
<dbReference type="InterPro" id="IPR045888">
    <property type="entry name" value="Erv"/>
</dbReference>
<name>A0A1J1J6T0_9DIPT</name>
<dbReference type="GO" id="GO:0006888">
    <property type="term" value="P:endoplasmic reticulum to Golgi vesicle-mediated transport"/>
    <property type="evidence" value="ECO:0007669"/>
    <property type="project" value="TreeGrafter"/>
</dbReference>
<accession>A0A1J1J6T0</accession>
<feature type="domain" description="WW" evidence="6">
    <location>
        <begin position="149"/>
        <end position="183"/>
    </location>
</feature>
<dbReference type="OrthoDB" id="5541786at2759"/>
<dbReference type="PROSITE" id="PS50020">
    <property type="entry name" value="WW_DOMAIN_2"/>
    <property type="match status" value="1"/>
</dbReference>
<dbReference type="AlphaFoldDB" id="A0A1J1J6T0"/>
<dbReference type="InterPro" id="IPR001202">
    <property type="entry name" value="WW_dom"/>
</dbReference>
<evidence type="ECO:0000256" key="3">
    <source>
        <dbReference type="ARBA" id="ARBA00022692"/>
    </source>
</evidence>
<dbReference type="PANTHER" id="PTHR10984:SF30">
    <property type="entry name" value="ENDOPLASMIC RETICULUM-GOLGI INTERMEDIATE COMPARTMENT PROTEIN 2"/>
    <property type="match status" value="1"/>
</dbReference>
<dbReference type="PANTHER" id="PTHR10984">
    <property type="entry name" value="ENDOPLASMIC RETICULUM-GOLGI INTERMEDIATE COMPARTMENT PROTEIN"/>
    <property type="match status" value="1"/>
</dbReference>
<keyword evidence="8" id="KW-1185">Reference proteome</keyword>
<sequence>RKYFSISKKPNSTYIGRNIYLSNKYILSEAEKEMPLPSTLLHRLAQRGIVNIEKSREKECEETFAEDYSEKDDVNPENFEYHTKKRDDNIWMVKVKRRFKETTKGVKGCPNKWNVFHICTVFCLERWGEGQLKPSKSYKERYNRLIKRYPIPKNWINVWDPGCEAYYFWNQLTNEVSWLPPKHPKAIVCKAAAMLRREKDKPEMDIEDEETLCVTNSLPEEEAQQRSLTVPKKVKSRDLDKILRYKKFRKHGQEYSDILDPMDPASYGDCARGSWSSGLDSKMTDIRRRKHFNSLSPLLKLDVFEMNKLPEEIEQKSIIGGTISFLSRILIGFMIYKEMQYYFDTSVAFKFIPDAEIQSKLKFNLDITVKMPFAEILYKSNENFDLKMPERSLRPVEPYDACRIHGTLTVNKVAGNFHITGGKSLYFPQGHLHLNIIFGEVPANFSHRITKLSFGNPQSVIVQPLEYEEKIITDEKSLIIYYIEVVPTDIETFRSHIKAYQYSVKENIRHIDHNQGSHGTPGIYIKYDMSALKVRVLRNRENILKLLIRLCSVTSGIIVISRIINRFLQKLFENFLNVFAPGSYAMIQEKSSLNANSQNSSNMFEVFTDVNVI</sequence>
<evidence type="ECO:0000256" key="2">
    <source>
        <dbReference type="ARBA" id="ARBA00005648"/>
    </source>
</evidence>
<dbReference type="InterPro" id="IPR039542">
    <property type="entry name" value="Erv_N"/>
</dbReference>
<organism evidence="7 8">
    <name type="scientific">Clunio marinus</name>
    <dbReference type="NCBI Taxonomy" id="568069"/>
    <lineage>
        <taxon>Eukaryota</taxon>
        <taxon>Metazoa</taxon>
        <taxon>Ecdysozoa</taxon>
        <taxon>Arthropoda</taxon>
        <taxon>Hexapoda</taxon>
        <taxon>Insecta</taxon>
        <taxon>Pterygota</taxon>
        <taxon>Neoptera</taxon>
        <taxon>Endopterygota</taxon>
        <taxon>Diptera</taxon>
        <taxon>Nematocera</taxon>
        <taxon>Chironomoidea</taxon>
        <taxon>Chironomidae</taxon>
        <taxon>Clunio</taxon>
    </lineage>
</organism>
<keyword evidence="5" id="KW-0472">Membrane</keyword>
<evidence type="ECO:0000259" key="6">
    <source>
        <dbReference type="PROSITE" id="PS50020"/>
    </source>
</evidence>
<proteinExistence type="inferred from homology"/>
<gene>
    <name evidence="7" type="ORF">CLUMA_CG020985</name>
</gene>
<dbReference type="InterPro" id="IPR036020">
    <property type="entry name" value="WW_dom_sf"/>
</dbReference>
<dbReference type="GO" id="GO:0030134">
    <property type="term" value="C:COPII-coated ER to Golgi transport vesicle"/>
    <property type="evidence" value="ECO:0007669"/>
    <property type="project" value="TreeGrafter"/>
</dbReference>
<feature type="non-terminal residue" evidence="7">
    <location>
        <position position="1"/>
    </location>
</feature>
<reference evidence="7 8" key="1">
    <citation type="submission" date="2015-04" db="EMBL/GenBank/DDBJ databases">
        <authorList>
            <person name="Syromyatnikov M.Y."/>
            <person name="Popov V.N."/>
        </authorList>
    </citation>
    <scope>NUCLEOTIDE SEQUENCE [LARGE SCALE GENOMIC DNA]</scope>
</reference>
<evidence type="ECO:0000313" key="7">
    <source>
        <dbReference type="EMBL" id="CRL08125.1"/>
    </source>
</evidence>
<keyword evidence="3" id="KW-0812">Transmembrane</keyword>
<dbReference type="GO" id="GO:0006890">
    <property type="term" value="P:retrograde vesicle-mediated transport, Golgi to endoplasmic reticulum"/>
    <property type="evidence" value="ECO:0007669"/>
    <property type="project" value="TreeGrafter"/>
</dbReference>
<evidence type="ECO:0000256" key="5">
    <source>
        <dbReference type="ARBA" id="ARBA00023136"/>
    </source>
</evidence>
<dbReference type="SUPFAM" id="SSF51045">
    <property type="entry name" value="WW domain"/>
    <property type="match status" value="1"/>
</dbReference>
<dbReference type="Proteomes" id="UP000183832">
    <property type="component" value="Unassembled WGS sequence"/>
</dbReference>
<dbReference type="EMBL" id="CVRI01000074">
    <property type="protein sequence ID" value="CRL08125.1"/>
    <property type="molecule type" value="Genomic_DNA"/>
</dbReference>
<evidence type="ECO:0000313" key="8">
    <source>
        <dbReference type="Proteomes" id="UP000183832"/>
    </source>
</evidence>
<evidence type="ECO:0000256" key="1">
    <source>
        <dbReference type="ARBA" id="ARBA00004457"/>
    </source>
</evidence>
<dbReference type="STRING" id="568069.A0A1J1J6T0"/>
<dbReference type="GO" id="GO:0005783">
    <property type="term" value="C:endoplasmic reticulum"/>
    <property type="evidence" value="ECO:0007669"/>
    <property type="project" value="TreeGrafter"/>
</dbReference>
<keyword evidence="4" id="KW-1133">Transmembrane helix</keyword>
<dbReference type="Gene3D" id="2.20.70.10">
    <property type="match status" value="1"/>
</dbReference>
<dbReference type="InterPro" id="IPR012936">
    <property type="entry name" value="Erv_C"/>
</dbReference>
<dbReference type="Pfam" id="PF13850">
    <property type="entry name" value="ERGIC_N"/>
    <property type="match status" value="1"/>
</dbReference>
<protein>
    <submittedName>
        <fullName evidence="7">CLUMA_CG020985, isoform A</fullName>
    </submittedName>
</protein>
<comment type="similarity">
    <text evidence="2">Belongs to the ERGIC family.</text>
</comment>